<dbReference type="AlphaFoldDB" id="A0AAD5C5B8"/>
<proteinExistence type="predicted"/>
<organism evidence="2 3">
    <name type="scientific">Ambrosia artemisiifolia</name>
    <name type="common">Common ragweed</name>
    <dbReference type="NCBI Taxonomy" id="4212"/>
    <lineage>
        <taxon>Eukaryota</taxon>
        <taxon>Viridiplantae</taxon>
        <taxon>Streptophyta</taxon>
        <taxon>Embryophyta</taxon>
        <taxon>Tracheophyta</taxon>
        <taxon>Spermatophyta</taxon>
        <taxon>Magnoliopsida</taxon>
        <taxon>eudicotyledons</taxon>
        <taxon>Gunneridae</taxon>
        <taxon>Pentapetalae</taxon>
        <taxon>asterids</taxon>
        <taxon>campanulids</taxon>
        <taxon>Asterales</taxon>
        <taxon>Asteraceae</taxon>
        <taxon>Asteroideae</taxon>
        <taxon>Heliantheae alliance</taxon>
        <taxon>Heliantheae</taxon>
        <taxon>Ambrosia</taxon>
    </lineage>
</organism>
<sequence>CLHLYYVTISTKALLHLLSNCPSLKKFTVLVFIEGKECDMIELFECLLVIEHLTIIGGNNMLEWLVLDSVPEELSTSLIHLKYFCFQEMSLDDDHHLTFLALLIKCSPNLEEIVLEAQMGYKDENEICSGILEKYSDVWLENMKELKIAYFNNSKPFMEFVKFILARSPKLKVLICSWVEEGKELEMLKGLLEAPHVSPVKIVVR</sequence>
<dbReference type="InterPro" id="IPR032675">
    <property type="entry name" value="LRR_dom_sf"/>
</dbReference>
<dbReference type="InterPro" id="IPR053772">
    <property type="entry name" value="At1g61320/At1g61330-like"/>
</dbReference>
<dbReference type="PANTHER" id="PTHR34145">
    <property type="entry name" value="OS02G0105600 PROTEIN"/>
    <property type="match status" value="1"/>
</dbReference>
<keyword evidence="3" id="KW-1185">Reference proteome</keyword>
<gene>
    <name evidence="2" type="ORF">M8C21_015430</name>
</gene>
<feature type="domain" description="At1g61320/AtMIF1 LRR" evidence="1">
    <location>
        <begin position="60"/>
        <end position="177"/>
    </location>
</feature>
<evidence type="ECO:0000313" key="2">
    <source>
        <dbReference type="EMBL" id="KAI7734723.1"/>
    </source>
</evidence>
<evidence type="ECO:0000313" key="3">
    <source>
        <dbReference type="Proteomes" id="UP001206925"/>
    </source>
</evidence>
<protein>
    <recommendedName>
        <fullName evidence="1">At1g61320/AtMIF1 LRR domain-containing protein</fullName>
    </recommendedName>
</protein>
<comment type="caution">
    <text evidence="2">The sequence shown here is derived from an EMBL/GenBank/DDBJ whole genome shotgun (WGS) entry which is preliminary data.</text>
</comment>
<dbReference type="InterPro" id="IPR055357">
    <property type="entry name" value="LRR_At1g61320_AtMIF1"/>
</dbReference>
<reference evidence="2" key="1">
    <citation type="submission" date="2022-06" db="EMBL/GenBank/DDBJ databases">
        <title>Uncovering the hologenomic basis of an extraordinary plant invasion.</title>
        <authorList>
            <person name="Bieker V.C."/>
            <person name="Martin M.D."/>
            <person name="Gilbert T."/>
            <person name="Hodgins K."/>
            <person name="Battlay P."/>
            <person name="Petersen B."/>
            <person name="Wilson J."/>
        </authorList>
    </citation>
    <scope>NUCLEOTIDE SEQUENCE</scope>
    <source>
        <strain evidence="2">AA19_3_7</strain>
        <tissue evidence="2">Leaf</tissue>
    </source>
</reference>
<dbReference type="Pfam" id="PF23622">
    <property type="entry name" value="LRR_At1g61320_AtMIF1"/>
    <property type="match status" value="1"/>
</dbReference>
<name>A0AAD5C5B8_AMBAR</name>
<dbReference type="Gene3D" id="3.80.10.10">
    <property type="entry name" value="Ribonuclease Inhibitor"/>
    <property type="match status" value="1"/>
</dbReference>
<evidence type="ECO:0000259" key="1">
    <source>
        <dbReference type="Pfam" id="PF23622"/>
    </source>
</evidence>
<dbReference type="EMBL" id="JAMZMK010009660">
    <property type="protein sequence ID" value="KAI7734723.1"/>
    <property type="molecule type" value="Genomic_DNA"/>
</dbReference>
<feature type="non-terminal residue" evidence="2">
    <location>
        <position position="205"/>
    </location>
</feature>
<dbReference type="Proteomes" id="UP001206925">
    <property type="component" value="Unassembled WGS sequence"/>
</dbReference>
<accession>A0AAD5C5B8</accession>
<dbReference type="SUPFAM" id="SSF52047">
    <property type="entry name" value="RNI-like"/>
    <property type="match status" value="1"/>
</dbReference>
<dbReference type="PANTHER" id="PTHR34145:SF28">
    <property type="entry name" value="F-BOX DOMAIN-CONTAINING PROTEIN"/>
    <property type="match status" value="1"/>
</dbReference>